<comment type="caution">
    <text evidence="10">The sequence shown here is derived from an EMBL/GenBank/DDBJ whole genome shotgun (WGS) entry which is preliminary data.</text>
</comment>
<dbReference type="InterPro" id="IPR058924">
    <property type="entry name" value="AGPR_dimerisation_dom"/>
</dbReference>
<dbReference type="CDD" id="cd23934">
    <property type="entry name" value="AGPR_1_C"/>
    <property type="match status" value="1"/>
</dbReference>
<dbReference type="GO" id="GO:0051287">
    <property type="term" value="F:NAD binding"/>
    <property type="evidence" value="ECO:0007669"/>
    <property type="project" value="InterPro"/>
</dbReference>
<accession>A0A5D0CR90</accession>
<protein>
    <recommendedName>
        <fullName evidence="7">N-acetyl-gamma-glutamyl-phosphate reductase</fullName>
        <shortName evidence="7">AGPR</shortName>
        <ecNumber evidence="7">1.2.1.38</ecNumber>
    </recommendedName>
    <alternativeName>
        <fullName evidence="7">N-acetyl-glutamate semialdehyde dehydrogenase</fullName>
        <shortName evidence="7">NAGSA dehydrogenase</shortName>
    </alternativeName>
</protein>
<dbReference type="Pfam" id="PF01118">
    <property type="entry name" value="Semialdhyde_dh"/>
    <property type="match status" value="1"/>
</dbReference>
<keyword evidence="4 7" id="KW-0521">NADP</keyword>
<evidence type="ECO:0000256" key="4">
    <source>
        <dbReference type="ARBA" id="ARBA00022857"/>
    </source>
</evidence>
<dbReference type="PROSITE" id="PS01224">
    <property type="entry name" value="ARGC"/>
    <property type="match status" value="1"/>
</dbReference>
<dbReference type="Pfam" id="PF22698">
    <property type="entry name" value="Semialdhyde_dhC_1"/>
    <property type="match status" value="1"/>
</dbReference>
<comment type="similarity">
    <text evidence="7">Belongs to the NAGSA dehydrogenase family. Type 1 subfamily.</text>
</comment>
<dbReference type="FunFam" id="3.30.360.10:FF:000014">
    <property type="entry name" value="N-acetyl-gamma-glutamyl-phosphate reductase"/>
    <property type="match status" value="1"/>
</dbReference>
<dbReference type="EC" id="1.2.1.38" evidence="7"/>
<dbReference type="InterPro" id="IPR023013">
    <property type="entry name" value="AGPR_AS"/>
</dbReference>
<evidence type="ECO:0000256" key="8">
    <source>
        <dbReference type="PROSITE-ProRule" id="PRU10010"/>
    </source>
</evidence>
<comment type="catalytic activity">
    <reaction evidence="6 7">
        <text>N-acetyl-L-glutamate 5-semialdehyde + phosphate + NADP(+) = N-acetyl-L-glutamyl 5-phosphate + NADPH + H(+)</text>
        <dbReference type="Rhea" id="RHEA:21588"/>
        <dbReference type="ChEBI" id="CHEBI:15378"/>
        <dbReference type="ChEBI" id="CHEBI:29123"/>
        <dbReference type="ChEBI" id="CHEBI:43474"/>
        <dbReference type="ChEBI" id="CHEBI:57783"/>
        <dbReference type="ChEBI" id="CHEBI:57936"/>
        <dbReference type="ChEBI" id="CHEBI:58349"/>
        <dbReference type="EC" id="1.2.1.38"/>
    </reaction>
</comment>
<keyword evidence="11" id="KW-1185">Reference proteome</keyword>
<comment type="pathway">
    <text evidence="1 7">Amino-acid biosynthesis; L-arginine biosynthesis; N(2)-acetyl-L-ornithine from L-glutamate: step 3/4.</text>
</comment>
<dbReference type="Gene3D" id="3.40.50.720">
    <property type="entry name" value="NAD(P)-binding Rossmann-like Domain"/>
    <property type="match status" value="1"/>
</dbReference>
<dbReference type="AlphaFoldDB" id="A0A5D0CR90"/>
<dbReference type="SUPFAM" id="SSF55347">
    <property type="entry name" value="Glyceraldehyde-3-phosphate dehydrogenase-like, C-terminal domain"/>
    <property type="match status" value="1"/>
</dbReference>
<sequence>MEKIKVAIVGSTGYGGVELIRFLLGHPRVEIASVISASSAGAPITEGFPHLSNLVTRPLDGVDPREIAEKADVVFTATPSGVSGKLVPQLLAAGLRVIDLSGDFRIKDGAVYETWYKHEAPEAGLLEKAVYGLSEVNGAQVKGAELISNPGCYPTATLLGLIPVLREGWIDPGSIIIDAKSGVSGAGRGTSLITHYAEINENLKVYKVNKHQHIPEIEQCLSEVAGEAVTVTFTTHLTPMTRGIMSTIYAGLKGTYTEENLVELYRQYYEGKPFVRIRESGKWPATKEVFGSNYCDIGFAADPRTGRLTIISVIDNVVKGAAGQAIQNLNLMMGWDETLGLQLSPVYP</sequence>
<dbReference type="EMBL" id="VSDO01000003">
    <property type="protein sequence ID" value="TYA11844.1"/>
    <property type="molecule type" value="Genomic_DNA"/>
</dbReference>
<keyword evidence="3 7" id="KW-0028">Amino-acid biosynthesis</keyword>
<dbReference type="InterPro" id="IPR000534">
    <property type="entry name" value="Semialdehyde_DH_NAD-bd"/>
</dbReference>
<dbReference type="CDD" id="cd17895">
    <property type="entry name" value="AGPR_1_N"/>
    <property type="match status" value="1"/>
</dbReference>
<dbReference type="GO" id="GO:0005737">
    <property type="term" value="C:cytoplasm"/>
    <property type="evidence" value="ECO:0007669"/>
    <property type="project" value="UniProtKB-SubCell"/>
</dbReference>
<evidence type="ECO:0000313" key="11">
    <source>
        <dbReference type="Proteomes" id="UP000325218"/>
    </source>
</evidence>
<evidence type="ECO:0000256" key="5">
    <source>
        <dbReference type="ARBA" id="ARBA00023002"/>
    </source>
</evidence>
<evidence type="ECO:0000256" key="7">
    <source>
        <dbReference type="HAMAP-Rule" id="MF_00150"/>
    </source>
</evidence>
<dbReference type="NCBIfam" id="TIGR01850">
    <property type="entry name" value="argC"/>
    <property type="match status" value="1"/>
</dbReference>
<organism evidence="10 11">
    <name type="scientific">Paenibacillus faecis</name>
    <dbReference type="NCBI Taxonomy" id="862114"/>
    <lineage>
        <taxon>Bacteria</taxon>
        <taxon>Bacillati</taxon>
        <taxon>Bacillota</taxon>
        <taxon>Bacilli</taxon>
        <taxon>Bacillales</taxon>
        <taxon>Paenibacillaceae</taxon>
        <taxon>Paenibacillus</taxon>
    </lineage>
</organism>
<dbReference type="PANTHER" id="PTHR32338:SF10">
    <property type="entry name" value="N-ACETYL-GAMMA-GLUTAMYL-PHOSPHATE REDUCTASE, CHLOROPLASTIC-RELATED"/>
    <property type="match status" value="1"/>
</dbReference>
<dbReference type="Proteomes" id="UP000325218">
    <property type="component" value="Unassembled WGS sequence"/>
</dbReference>
<keyword evidence="7" id="KW-0963">Cytoplasm</keyword>
<dbReference type="InterPro" id="IPR000706">
    <property type="entry name" value="AGPR_type-1"/>
</dbReference>
<dbReference type="GO" id="GO:0003942">
    <property type="term" value="F:N-acetyl-gamma-glutamyl-phosphate reductase activity"/>
    <property type="evidence" value="ECO:0007669"/>
    <property type="project" value="UniProtKB-UniRule"/>
</dbReference>
<dbReference type="SMART" id="SM00859">
    <property type="entry name" value="Semialdhyde_dh"/>
    <property type="match status" value="1"/>
</dbReference>
<keyword evidence="5 7" id="KW-0560">Oxidoreductase</keyword>
<evidence type="ECO:0000256" key="2">
    <source>
        <dbReference type="ARBA" id="ARBA00022571"/>
    </source>
</evidence>
<dbReference type="OrthoDB" id="9801289at2"/>
<keyword evidence="2 7" id="KW-0055">Arginine biosynthesis</keyword>
<dbReference type="PANTHER" id="PTHR32338">
    <property type="entry name" value="N-ACETYL-GAMMA-GLUTAMYL-PHOSPHATE REDUCTASE, CHLOROPLASTIC-RELATED-RELATED"/>
    <property type="match status" value="1"/>
</dbReference>
<evidence type="ECO:0000256" key="3">
    <source>
        <dbReference type="ARBA" id="ARBA00022605"/>
    </source>
</evidence>
<reference evidence="10 11" key="1">
    <citation type="submission" date="2019-08" db="EMBL/GenBank/DDBJ databases">
        <title>Genome sequencing of Paenibacillus faecis DSM 23593(T).</title>
        <authorList>
            <person name="Kook J.-K."/>
            <person name="Park S.-N."/>
            <person name="Lim Y.K."/>
        </authorList>
    </citation>
    <scope>NUCLEOTIDE SEQUENCE [LARGE SCALE GENOMIC DNA]</scope>
    <source>
        <strain evidence="10 11">DSM 23593</strain>
    </source>
</reference>
<dbReference type="HAMAP" id="MF_00150">
    <property type="entry name" value="ArgC_type1"/>
    <property type="match status" value="1"/>
</dbReference>
<dbReference type="UniPathway" id="UPA00068">
    <property type="reaction ID" value="UER00108"/>
</dbReference>
<dbReference type="InterPro" id="IPR050085">
    <property type="entry name" value="AGPR"/>
</dbReference>
<feature type="domain" description="Semialdehyde dehydrogenase NAD-binding" evidence="9">
    <location>
        <begin position="5"/>
        <end position="144"/>
    </location>
</feature>
<evidence type="ECO:0000259" key="9">
    <source>
        <dbReference type="SMART" id="SM00859"/>
    </source>
</evidence>
<dbReference type="InterPro" id="IPR036291">
    <property type="entry name" value="NAD(P)-bd_dom_sf"/>
</dbReference>
<dbReference type="RefSeq" id="WP_148452861.1">
    <property type="nucleotide sequence ID" value="NZ_VSDO01000003.1"/>
</dbReference>
<dbReference type="GO" id="GO:0070401">
    <property type="term" value="F:NADP+ binding"/>
    <property type="evidence" value="ECO:0007669"/>
    <property type="project" value="InterPro"/>
</dbReference>
<name>A0A5D0CR90_9BACL</name>
<dbReference type="Gene3D" id="3.30.360.10">
    <property type="entry name" value="Dihydrodipicolinate Reductase, domain 2"/>
    <property type="match status" value="1"/>
</dbReference>
<proteinExistence type="inferred from homology"/>
<comment type="function">
    <text evidence="7">Catalyzes the NADPH-dependent reduction of N-acetyl-5-glutamyl phosphate to yield N-acetyl-L-glutamate 5-semialdehyde.</text>
</comment>
<feature type="active site" evidence="7 8">
    <location>
        <position position="152"/>
    </location>
</feature>
<evidence type="ECO:0000256" key="1">
    <source>
        <dbReference type="ARBA" id="ARBA00004862"/>
    </source>
</evidence>
<comment type="subcellular location">
    <subcellularLocation>
        <location evidence="7">Cytoplasm</location>
    </subcellularLocation>
</comment>
<dbReference type="GO" id="GO:0006526">
    <property type="term" value="P:L-arginine biosynthetic process"/>
    <property type="evidence" value="ECO:0007669"/>
    <property type="project" value="UniProtKB-UniRule"/>
</dbReference>
<evidence type="ECO:0000256" key="6">
    <source>
        <dbReference type="ARBA" id="ARBA00050557"/>
    </source>
</evidence>
<dbReference type="SUPFAM" id="SSF51735">
    <property type="entry name" value="NAD(P)-binding Rossmann-fold domains"/>
    <property type="match status" value="1"/>
</dbReference>
<gene>
    <name evidence="7" type="primary">argC</name>
    <name evidence="10" type="ORF">FRY98_13905</name>
</gene>
<evidence type="ECO:0000313" key="10">
    <source>
        <dbReference type="EMBL" id="TYA11844.1"/>
    </source>
</evidence>